<keyword evidence="5 8" id="KW-0812">Transmembrane</keyword>
<dbReference type="EMBL" id="JWIC01000005">
    <property type="protein sequence ID" value="KID57231.1"/>
    <property type="molecule type" value="Genomic_DNA"/>
</dbReference>
<evidence type="ECO:0000256" key="3">
    <source>
        <dbReference type="ARBA" id="ARBA00022448"/>
    </source>
</evidence>
<dbReference type="Pfam" id="PF02687">
    <property type="entry name" value="FtsX"/>
    <property type="match status" value="1"/>
</dbReference>
<comment type="similarity">
    <text evidence="2">Belongs to the ABC-4 integral membrane protein family. LolC/E subfamily.</text>
</comment>
<dbReference type="InterPro" id="IPR011925">
    <property type="entry name" value="LolCE_TM"/>
</dbReference>
<feature type="transmembrane region" description="Helical" evidence="8">
    <location>
        <begin position="375"/>
        <end position="395"/>
    </location>
</feature>
<evidence type="ECO:0000256" key="2">
    <source>
        <dbReference type="ARBA" id="ARBA00005236"/>
    </source>
</evidence>
<dbReference type="PANTHER" id="PTHR30489">
    <property type="entry name" value="LIPOPROTEIN-RELEASING SYSTEM TRANSMEMBRANE PROTEIN LOLE"/>
    <property type="match status" value="1"/>
</dbReference>
<keyword evidence="7 8" id="KW-0472">Membrane</keyword>
<dbReference type="NCBIfam" id="TIGR02212">
    <property type="entry name" value="lolCE"/>
    <property type="match status" value="1"/>
</dbReference>
<accession>A0A0C1Q9A0</accession>
<keyword evidence="11" id="KW-0132">Cell division</keyword>
<evidence type="ECO:0000256" key="6">
    <source>
        <dbReference type="ARBA" id="ARBA00022989"/>
    </source>
</evidence>
<reference evidence="11 12" key="1">
    <citation type="submission" date="2014-12" db="EMBL/GenBank/DDBJ databases">
        <title>Draft Genome Sequence of Pseudoalteromonas luteoviolacea HI1.</title>
        <authorList>
            <person name="Asahina A.Y."/>
            <person name="Hadfield M.G."/>
        </authorList>
    </citation>
    <scope>NUCLEOTIDE SEQUENCE [LARGE SCALE GENOMIC DNA]</scope>
    <source>
        <strain evidence="11 12">HI1</strain>
    </source>
</reference>
<dbReference type="GO" id="GO:0051301">
    <property type="term" value="P:cell division"/>
    <property type="evidence" value="ECO:0007669"/>
    <property type="project" value="UniProtKB-KW"/>
</dbReference>
<evidence type="ECO:0000256" key="4">
    <source>
        <dbReference type="ARBA" id="ARBA00022475"/>
    </source>
</evidence>
<sequence>MLSLFLSKRLRETKHQSGFIGFLSKASTIGVFLGVTVLIVALSVINGFEQQLKERLLSVVPHVSYQAPYEPIQDWPTKVELLENQLGVVSATPEINVTGMVQYKGKLKAAQLKAIEPSKHNQVSSIHRYINPLKLERLDENEIVLGKGIATQLGVSLGDKVTVLIANQHAKNALAAPKRVSFKVAGLISMGGEVDKHLAIVSLAKVQQALSLDRKTVTGLRLSVDDVFNAHQIAMSAGRALPDLVYVQSWFRTQGSLYQDIQMVRTIVYLVVFLIIAVASFNIISSMVMEVKEKQADIAILKTMGTRDSTIFMTFAAQGLSYALVGAFCGLLVGTLIALNISELFMLWTSIDGSNPLQGVYFIEFLPSKLDFTDIVIVLLATVFISVISSIYPAWQATKVEPARVLGGG</sequence>
<name>A0A0C1Q9A0_9GAMM</name>
<evidence type="ECO:0000313" key="12">
    <source>
        <dbReference type="Proteomes" id="UP000031327"/>
    </source>
</evidence>
<feature type="transmembrane region" description="Helical" evidence="8">
    <location>
        <begin position="310"/>
        <end position="339"/>
    </location>
</feature>
<keyword evidence="11" id="KW-0131">Cell cycle</keyword>
<feature type="domain" description="MacB-like periplasmic core" evidence="10">
    <location>
        <begin position="28"/>
        <end position="230"/>
    </location>
</feature>
<feature type="transmembrane region" description="Helical" evidence="8">
    <location>
        <begin position="267"/>
        <end position="289"/>
    </location>
</feature>
<dbReference type="GO" id="GO:0044874">
    <property type="term" value="P:lipoprotein localization to outer membrane"/>
    <property type="evidence" value="ECO:0007669"/>
    <property type="project" value="TreeGrafter"/>
</dbReference>
<dbReference type="Pfam" id="PF12704">
    <property type="entry name" value="MacB_PCD"/>
    <property type="match status" value="1"/>
</dbReference>
<dbReference type="Proteomes" id="UP000031327">
    <property type="component" value="Unassembled WGS sequence"/>
</dbReference>
<dbReference type="GO" id="GO:0098797">
    <property type="term" value="C:plasma membrane protein complex"/>
    <property type="evidence" value="ECO:0007669"/>
    <property type="project" value="TreeGrafter"/>
</dbReference>
<feature type="transmembrane region" description="Helical" evidence="8">
    <location>
        <begin position="20"/>
        <end position="45"/>
    </location>
</feature>
<evidence type="ECO:0000256" key="5">
    <source>
        <dbReference type="ARBA" id="ARBA00022692"/>
    </source>
</evidence>
<keyword evidence="4" id="KW-1003">Cell membrane</keyword>
<dbReference type="OrthoDB" id="9808461at2"/>
<dbReference type="InterPro" id="IPR025857">
    <property type="entry name" value="MacB_PCD"/>
</dbReference>
<gene>
    <name evidence="11" type="ORF">JF50_08340</name>
</gene>
<evidence type="ECO:0000256" key="7">
    <source>
        <dbReference type="ARBA" id="ARBA00023136"/>
    </source>
</evidence>
<evidence type="ECO:0000259" key="9">
    <source>
        <dbReference type="Pfam" id="PF02687"/>
    </source>
</evidence>
<proteinExistence type="inferred from homology"/>
<comment type="caution">
    <text evidence="11">The sequence shown here is derived from an EMBL/GenBank/DDBJ whole genome shotgun (WGS) entry which is preliminary data.</text>
</comment>
<keyword evidence="3" id="KW-0813">Transport</keyword>
<organism evidence="11 12">
    <name type="scientific">Pseudoalteromonas luteoviolacea</name>
    <dbReference type="NCBI Taxonomy" id="43657"/>
    <lineage>
        <taxon>Bacteria</taxon>
        <taxon>Pseudomonadati</taxon>
        <taxon>Pseudomonadota</taxon>
        <taxon>Gammaproteobacteria</taxon>
        <taxon>Alteromonadales</taxon>
        <taxon>Pseudoalteromonadaceae</taxon>
        <taxon>Pseudoalteromonas</taxon>
    </lineage>
</organism>
<dbReference type="InterPro" id="IPR051447">
    <property type="entry name" value="Lipoprotein-release_system"/>
</dbReference>
<dbReference type="GO" id="GO:0042953">
    <property type="term" value="P:lipoprotein transport"/>
    <property type="evidence" value="ECO:0007669"/>
    <property type="project" value="InterPro"/>
</dbReference>
<dbReference type="AlphaFoldDB" id="A0A0C1Q9A0"/>
<feature type="domain" description="ABC3 transporter permease C-terminal" evidence="9">
    <location>
        <begin position="270"/>
        <end position="402"/>
    </location>
</feature>
<keyword evidence="6 8" id="KW-1133">Transmembrane helix</keyword>
<protein>
    <submittedName>
        <fullName evidence="11">Cell division protein FtsX</fullName>
    </submittedName>
</protein>
<evidence type="ECO:0000313" key="11">
    <source>
        <dbReference type="EMBL" id="KID57231.1"/>
    </source>
</evidence>
<evidence type="ECO:0000259" key="10">
    <source>
        <dbReference type="Pfam" id="PF12704"/>
    </source>
</evidence>
<dbReference type="PANTHER" id="PTHR30489:SF0">
    <property type="entry name" value="LIPOPROTEIN-RELEASING SYSTEM TRANSMEMBRANE PROTEIN LOLE"/>
    <property type="match status" value="1"/>
</dbReference>
<evidence type="ECO:0000256" key="8">
    <source>
        <dbReference type="SAM" id="Phobius"/>
    </source>
</evidence>
<comment type="subcellular location">
    <subcellularLocation>
        <location evidence="1">Cell membrane</location>
        <topology evidence="1">Multi-pass membrane protein</topology>
    </subcellularLocation>
</comment>
<dbReference type="InterPro" id="IPR003838">
    <property type="entry name" value="ABC3_permease_C"/>
</dbReference>
<dbReference type="RefSeq" id="WP_039609004.1">
    <property type="nucleotide sequence ID" value="NZ_JWIC01000005.1"/>
</dbReference>
<evidence type="ECO:0000256" key="1">
    <source>
        <dbReference type="ARBA" id="ARBA00004651"/>
    </source>
</evidence>